<dbReference type="NCBIfam" id="TIGR01109">
    <property type="entry name" value="Na_pump_decarbB"/>
    <property type="match status" value="1"/>
</dbReference>
<feature type="transmembrane region" description="Helical" evidence="8">
    <location>
        <begin position="227"/>
        <end position="245"/>
    </location>
</feature>
<evidence type="ECO:0000313" key="9">
    <source>
        <dbReference type="EMBL" id="MDL0088569.1"/>
    </source>
</evidence>
<keyword evidence="6 7" id="KW-0472">Membrane</keyword>
<dbReference type="Proteomes" id="UP001173801">
    <property type="component" value="Unassembled WGS sequence"/>
</dbReference>
<keyword evidence="7" id="KW-0406">Ion transport</keyword>
<feature type="transmembrane region" description="Helical" evidence="8">
    <location>
        <begin position="275"/>
        <end position="301"/>
    </location>
</feature>
<reference evidence="9" key="2">
    <citation type="journal article" date="2023" name="Microorganisms">
        <title>Isolation and Genomic Characteristics of Cat-Borne Campylobacter felis sp. nov. and Sheep-Borne Campylobacter ovis sp. nov.</title>
        <authorList>
            <person name="Wang H."/>
            <person name="Li Y."/>
            <person name="Gu Y."/>
            <person name="Zhou G."/>
            <person name="Chen X."/>
            <person name="Zhang X."/>
            <person name="Shao Z."/>
            <person name="Zhang J."/>
            <person name="Zhang M."/>
        </authorList>
    </citation>
    <scope>NUCLEOTIDE SEQUENCE</scope>
    <source>
        <strain evidence="9">PS10</strain>
    </source>
</reference>
<gene>
    <name evidence="9" type="ORF">NYG85_04175</name>
</gene>
<feature type="transmembrane region" description="Helical" evidence="8">
    <location>
        <begin position="381"/>
        <end position="400"/>
    </location>
</feature>
<feature type="transmembrane region" description="Helical" evidence="8">
    <location>
        <begin position="420"/>
        <end position="439"/>
    </location>
</feature>
<feature type="transmembrane region" description="Helical" evidence="8">
    <location>
        <begin position="167"/>
        <end position="188"/>
    </location>
</feature>
<dbReference type="EMBL" id="JANURM010000003">
    <property type="protein sequence ID" value="MDL0088569.1"/>
    <property type="molecule type" value="Genomic_DNA"/>
</dbReference>
<feature type="transmembrane region" description="Helical" evidence="8">
    <location>
        <begin position="80"/>
        <end position="98"/>
    </location>
</feature>
<dbReference type="PIRSF" id="PIRSF015658">
    <property type="entry name" value="MmdB_OadB"/>
    <property type="match status" value="1"/>
</dbReference>
<evidence type="ECO:0000256" key="6">
    <source>
        <dbReference type="ARBA" id="ARBA00023136"/>
    </source>
</evidence>
<name>A0ABT7HP17_9BACT</name>
<keyword evidence="4" id="KW-1278">Translocase</keyword>
<sequence>MVGGVKGLFLKFILAVFLGAFCLADVPNSPENSQKVEYKQKSMSELFSSFYKTTGIYAFLNPSDELKDHAGAKISKFNQSYGRIIMFFVCFLLFYLAIKRGFEPLLLIPIGFGGLLANIPIADIAGPEGFLGIIYNFGIQTGLFPLIIFMGVGAMTDFGPLLANPKTAMLGGAAQFGIFATLIGALALSQYTEIFNFSLADAAAIGIIGGADGPTAIFLASRLAPDLLGAIAVAAYSYMALVPIIQPPIMRALTTKDERKIRMVQLREVSKREKIMFPITLLMLCVIILPDATPLIGALAFGNLIRECGVVARLSDTLQNALINIVTIFLGLSVGSKLAAEKFLVPNTLGILLLGLIAFAIGTASGVIMAKIMNKFSKDKINPLIGAAGVSAVPMAARVVNKEGVKEDCNNILLMHAMGPNVSGVVGSAVAAGVLLSIFK</sequence>
<feature type="transmembrane region" description="Helical" evidence="8">
    <location>
        <begin position="133"/>
        <end position="155"/>
    </location>
</feature>
<dbReference type="InterPro" id="IPR005661">
    <property type="entry name" value="OadB_MmdB"/>
</dbReference>
<keyword evidence="7" id="KW-0739">Sodium transport</keyword>
<evidence type="ECO:0000256" key="5">
    <source>
        <dbReference type="ARBA" id="ARBA00022989"/>
    </source>
</evidence>
<protein>
    <submittedName>
        <fullName evidence="9">Sodium ion-translocating decarboxylase subunit beta</fullName>
    </submittedName>
</protein>
<organism evidence="9 10">
    <name type="scientific">Campylobacter gastrosuis</name>
    <dbReference type="NCBI Taxonomy" id="2974576"/>
    <lineage>
        <taxon>Bacteria</taxon>
        <taxon>Pseudomonadati</taxon>
        <taxon>Campylobacterota</taxon>
        <taxon>Epsilonproteobacteria</taxon>
        <taxon>Campylobacterales</taxon>
        <taxon>Campylobacteraceae</taxon>
        <taxon>Campylobacter</taxon>
    </lineage>
</organism>
<reference evidence="9" key="1">
    <citation type="submission" date="2022-08" db="EMBL/GenBank/DDBJ databases">
        <authorList>
            <person name="Wang H."/>
        </authorList>
    </citation>
    <scope>NUCLEOTIDE SEQUENCE</scope>
    <source>
        <strain evidence="9">PS10</strain>
    </source>
</reference>
<evidence type="ECO:0000256" key="3">
    <source>
        <dbReference type="ARBA" id="ARBA00022692"/>
    </source>
</evidence>
<keyword evidence="2 7" id="KW-1003">Cell membrane</keyword>
<evidence type="ECO:0000256" key="2">
    <source>
        <dbReference type="ARBA" id="ARBA00022475"/>
    </source>
</evidence>
<keyword evidence="5 8" id="KW-1133">Transmembrane helix</keyword>
<proteinExistence type="predicted"/>
<evidence type="ECO:0000256" key="8">
    <source>
        <dbReference type="SAM" id="Phobius"/>
    </source>
</evidence>
<accession>A0ABT7HP17</accession>
<evidence type="ECO:0000256" key="4">
    <source>
        <dbReference type="ARBA" id="ARBA00022967"/>
    </source>
</evidence>
<evidence type="ECO:0000256" key="1">
    <source>
        <dbReference type="ARBA" id="ARBA00004651"/>
    </source>
</evidence>
<evidence type="ECO:0000256" key="7">
    <source>
        <dbReference type="PIRNR" id="PIRNR015658"/>
    </source>
</evidence>
<feature type="transmembrane region" description="Helical" evidence="8">
    <location>
        <begin position="351"/>
        <end position="369"/>
    </location>
</feature>
<feature type="transmembrane region" description="Helical" evidence="8">
    <location>
        <begin position="194"/>
        <end position="220"/>
    </location>
</feature>
<dbReference type="PANTHER" id="PTHR35806">
    <property type="entry name" value="OXALOACETATE DECARBOXYLASE BETA CHAIN 2"/>
    <property type="match status" value="1"/>
</dbReference>
<comment type="subcellular location">
    <subcellularLocation>
        <location evidence="1">Cell membrane</location>
        <topology evidence="1">Multi-pass membrane protein</topology>
    </subcellularLocation>
</comment>
<evidence type="ECO:0000313" key="10">
    <source>
        <dbReference type="Proteomes" id="UP001173801"/>
    </source>
</evidence>
<feature type="transmembrane region" description="Helical" evidence="8">
    <location>
        <begin position="321"/>
        <end position="339"/>
    </location>
</feature>
<dbReference type="PANTHER" id="PTHR35806:SF1">
    <property type="entry name" value="OXALOACETATE DECARBOXYLASE BETA CHAIN 2"/>
    <property type="match status" value="1"/>
</dbReference>
<keyword evidence="7" id="KW-0813">Transport</keyword>
<dbReference type="Pfam" id="PF03977">
    <property type="entry name" value="OAD_beta"/>
    <property type="match status" value="1"/>
</dbReference>
<feature type="transmembrane region" description="Helical" evidence="8">
    <location>
        <begin position="105"/>
        <end position="121"/>
    </location>
</feature>
<comment type="caution">
    <text evidence="9">The sequence shown here is derived from an EMBL/GenBank/DDBJ whole genome shotgun (WGS) entry which is preliminary data.</text>
</comment>
<keyword evidence="3 8" id="KW-0812">Transmembrane</keyword>
<keyword evidence="7" id="KW-0915">Sodium</keyword>
<keyword evidence="10" id="KW-1185">Reference proteome</keyword>